<protein>
    <submittedName>
        <fullName evidence="3">Uncharacterized protein</fullName>
    </submittedName>
</protein>
<gene>
    <name evidence="3" type="ORF">HYH02_006181</name>
</gene>
<accession>A0A835WL72</accession>
<dbReference type="Gene3D" id="3.80.10.10">
    <property type="entry name" value="Ribonuclease Inhibitor"/>
    <property type="match status" value="1"/>
</dbReference>
<dbReference type="InterPro" id="IPR052394">
    <property type="entry name" value="LRR-containing"/>
</dbReference>
<proteinExistence type="predicted"/>
<dbReference type="EMBL" id="JAEHOD010000016">
    <property type="protein sequence ID" value="KAG2448830.1"/>
    <property type="molecule type" value="Genomic_DNA"/>
</dbReference>
<feature type="compositionally biased region" description="Gly residues" evidence="2">
    <location>
        <begin position="116"/>
        <end position="130"/>
    </location>
</feature>
<comment type="caution">
    <text evidence="3">The sequence shown here is derived from an EMBL/GenBank/DDBJ whole genome shotgun (WGS) entry which is preliminary data.</text>
</comment>
<name>A0A835WL72_9CHLO</name>
<feature type="region of interest" description="Disordered" evidence="2">
    <location>
        <begin position="962"/>
        <end position="998"/>
    </location>
</feature>
<reference evidence="3" key="1">
    <citation type="journal article" date="2020" name="bioRxiv">
        <title>Comparative genomics of Chlamydomonas.</title>
        <authorList>
            <person name="Craig R.J."/>
            <person name="Hasan A.R."/>
            <person name="Ness R.W."/>
            <person name="Keightley P.D."/>
        </authorList>
    </citation>
    <scope>NUCLEOTIDE SEQUENCE</scope>
    <source>
        <strain evidence="3">CCAP 11/173</strain>
    </source>
</reference>
<organism evidence="3 4">
    <name type="scientific">Chlamydomonas schloesseri</name>
    <dbReference type="NCBI Taxonomy" id="2026947"/>
    <lineage>
        <taxon>Eukaryota</taxon>
        <taxon>Viridiplantae</taxon>
        <taxon>Chlorophyta</taxon>
        <taxon>core chlorophytes</taxon>
        <taxon>Chlorophyceae</taxon>
        <taxon>CS clade</taxon>
        <taxon>Chlamydomonadales</taxon>
        <taxon>Chlamydomonadaceae</taxon>
        <taxon>Chlamydomonas</taxon>
    </lineage>
</organism>
<feature type="compositionally biased region" description="Low complexity" evidence="2">
    <location>
        <begin position="1"/>
        <end position="21"/>
    </location>
</feature>
<feature type="region of interest" description="Disordered" evidence="2">
    <location>
        <begin position="394"/>
        <end position="454"/>
    </location>
</feature>
<dbReference type="OrthoDB" id="76105at2759"/>
<dbReference type="SUPFAM" id="SSF52047">
    <property type="entry name" value="RNI-like"/>
    <property type="match status" value="1"/>
</dbReference>
<feature type="compositionally biased region" description="Low complexity" evidence="2">
    <location>
        <begin position="408"/>
        <end position="429"/>
    </location>
</feature>
<sequence length="2003" mass="203803">SRASLASRGSSLPPLPQGQGQTLPRGAVSTAWLAPPSSATGDRDDVRSLQVASPHAVSSVPGTDPAPAELLADFQEALYLNSNPQQTTSRLLRLGAGTPGPGTGRFTRRAQSPSLGAGGSPVAGAGGSLSGGTNPAAHVRASSTPNGQGIPLPGFGSPGAGAGGAATARAASPGLRTTSTPPPPLNPASLVAAFPGVPGGPLDTSGLNLDVTSGRTPEAVAAVSSRVQAAWSALGPSTSSLAVSSQAGRAGGGSGWGAAGEAGASLRPGSTGTGHGPGGRPGAGNGSGAGGGREYGAMLEDARRLAAQAAEVLYGDEMEVSAADRAAAALALQQLEALLGRKEVSASALGQAARSLKTDVGRELHFGEKQMSFAAAQIKVLDRQQDRLRQQYAPRLPQTPVPPPLLLPDPTAAAAPSADELAGLTAAAAHGGGGGGSGSDGPESPTMRYGVAGSGGRQLGGTGLGMAGAGSMLDGGVSIGNWWGGAGGAGAGGGGPGLAQGMEAEPSAMGGGGTAGGFVSFGIGSGGGGSGCSTDRWNLADAMEKTLQLRALSRAEAALASVAAARAAVERPVSGGAGEGPGGADVEEIRALKHMPGAPGAGDQPLSYLGVNVRRAPTPNGEAAAASFMRGAGGGAGGSAPVWDPNSTLQWSNRGISTQKMPLLREVLSQSPRLVRLCLAGNKLSNEDVMELMLMLSEPSAPRVTELDLEQNTHLSWRCALPLALALGMSTDASSAVAADWAAVAAALPAAGSSASPSSVVLPSALPSAQEKIRRLPLQRLGLSGVKLGDKGVAQLAEGLRANSSLLELDLRRCGLTDVGGSVLFEVLGSNITLQRLDCSWNTLRAESGRVLEVALAGNAGLRELGLAHNGLADVDGARVIKGLLSHGKWLRADLTHNNLGPGACMMAAELFRRMGEAAAGRVRQGGYAESWGPGGSGASAAAAVSGGSPRRLQTLAAQRASFTRPGGGGEGALDGPERSSASLCASPSGGRFGSSSGGGTNLGAQLAVGQPALLLDGNPLGNTGLRILLDGLDAMSRAVEDAAGLAPPSHSSLDGSPPGLPPSPLALSITHCNVAPPSDRSAGSGQGQAEANPFLPSIAVLCRREGAAGSGKDGKDGKDAKKKAAAAASKPTKQGKDAKGGKKGDKGGGGDSGRPSVAPLTLQSPHLDLQSPAGMYSLDLAHPGTSALVTHFLRLRQRLEAAVAAGAAHGVSLSLVDITVNGRPVKADALAGLVAAWSEGRLELTVRASAQLAVEEPAPLSAAVVEWLAGLMADPAASPLWKLAVVQAAGAGCYFTPGQCVALLSGFDPESDECVAAAQMLYARSVQPLAFWQQVMPRFSPPQQDALRAMVGDLVALDLGCPMGRYALNLSRQVDRFVALRLQLASALEASWLGNKYYINWLNASLNGQPLDAAGLTRIRDFALPGTGVLRLDYVSYRKPRPNVAPASRDELAELQAVLRGVNVAHIAAGLAVRQIADPPPPPPKQEPPRSAHATRRKQQAPAAPPKPKPRLSALQLLRTPLESVAAILAKPAPPPLPQPDANGVVLPPPPPPASWVSACSFSPAHIFRRTGTVLPECSFSGYDVPPRASADDERPYSAKALSIGRRSTRDGSGAADRQTAAGGGGGLEKAAAGGKGAGKGGKGDKARRKSGTGGKEDGHVDDGGAWQRARAEHHAALLLAVHQAKDLPLLACKLGAAHLAAAVAAILKEPGGPRAAAALLAALPPPTAIKFLYDQADPSPCLLPPEVRKTLLGMMPLAPERLKCYEAAARAASEASLQRTRRVRTALNTWAAERYLSAEQLTAILGTLHYESDRITAMVVLWPRVVRGGWKKTYERLTPTEQRQVMMRLGCWHVFSCLGDPHGIAFALDLGEPEQKDIARELVRAAVKETMRARQDAKARGSGGVAGNIQTLLELHGNGNPVSIPEDEKLWTMAESNFKTLDFLYSPTYEQSLAQVTTSTVKIQRFWQGVRARRQAPLLPTPSPAGDAESAEASTEPSALA</sequence>
<dbReference type="GO" id="GO:0005930">
    <property type="term" value="C:axoneme"/>
    <property type="evidence" value="ECO:0007669"/>
    <property type="project" value="UniProtKB-SubCell"/>
</dbReference>
<evidence type="ECO:0000256" key="2">
    <source>
        <dbReference type="SAM" id="MobiDB-lite"/>
    </source>
</evidence>
<feature type="compositionally biased region" description="Gly residues" evidence="2">
    <location>
        <begin position="271"/>
        <end position="294"/>
    </location>
</feature>
<feature type="region of interest" description="Disordered" evidence="2">
    <location>
        <begin position="1044"/>
        <end position="1091"/>
    </location>
</feature>
<feature type="compositionally biased region" description="Basic and acidic residues" evidence="2">
    <location>
        <begin position="1135"/>
        <end position="1149"/>
    </location>
</feature>
<feature type="compositionally biased region" description="Low complexity" evidence="2">
    <location>
        <begin position="1993"/>
        <end position="2003"/>
    </location>
</feature>
<feature type="compositionally biased region" description="Low complexity" evidence="2">
    <location>
        <begin position="165"/>
        <end position="176"/>
    </location>
</feature>
<evidence type="ECO:0000256" key="1">
    <source>
        <dbReference type="ARBA" id="ARBA00004430"/>
    </source>
</evidence>
<evidence type="ECO:0000313" key="3">
    <source>
        <dbReference type="EMBL" id="KAG2448830.1"/>
    </source>
</evidence>
<dbReference type="PANTHER" id="PTHR24114:SF2">
    <property type="entry name" value="F-BOX DOMAIN-CONTAINING PROTEIN-RELATED"/>
    <property type="match status" value="1"/>
</dbReference>
<dbReference type="SMART" id="SM00368">
    <property type="entry name" value="LRR_RI"/>
    <property type="match status" value="5"/>
</dbReference>
<feature type="region of interest" description="Disordered" evidence="2">
    <location>
        <begin position="1588"/>
        <end position="1665"/>
    </location>
</feature>
<feature type="non-terminal residue" evidence="3">
    <location>
        <position position="1"/>
    </location>
</feature>
<dbReference type="Proteomes" id="UP000613740">
    <property type="component" value="Unassembled WGS sequence"/>
</dbReference>
<feature type="region of interest" description="Disordered" evidence="2">
    <location>
        <begin position="1107"/>
        <end position="1161"/>
    </location>
</feature>
<feature type="compositionally biased region" description="Gly residues" evidence="2">
    <location>
        <begin position="430"/>
        <end position="439"/>
    </location>
</feature>
<feature type="compositionally biased region" description="Gly residues" evidence="2">
    <location>
        <begin position="1623"/>
        <end position="1642"/>
    </location>
</feature>
<feature type="region of interest" description="Disordered" evidence="2">
    <location>
        <begin position="1"/>
        <end position="64"/>
    </location>
</feature>
<feature type="region of interest" description="Disordered" evidence="2">
    <location>
        <begin position="1476"/>
        <end position="1512"/>
    </location>
</feature>
<feature type="compositionally biased region" description="Pro residues" evidence="2">
    <location>
        <begin position="397"/>
        <end position="407"/>
    </location>
</feature>
<comment type="subcellular location">
    <subcellularLocation>
        <location evidence="1">Cytoplasm</location>
        <location evidence="1">Cytoskeleton</location>
        <location evidence="1">Cilium axoneme</location>
    </subcellularLocation>
</comment>
<feature type="region of interest" description="Disordered" evidence="2">
    <location>
        <begin position="1977"/>
        <end position="2003"/>
    </location>
</feature>
<feature type="region of interest" description="Disordered" evidence="2">
    <location>
        <begin position="96"/>
        <end position="180"/>
    </location>
</feature>
<feature type="compositionally biased region" description="Low complexity" evidence="2">
    <location>
        <begin position="1048"/>
        <end position="1058"/>
    </location>
</feature>
<keyword evidence="4" id="KW-1185">Reference proteome</keyword>
<feature type="compositionally biased region" description="Basic and acidic residues" evidence="2">
    <location>
        <begin position="1107"/>
        <end position="1120"/>
    </location>
</feature>
<dbReference type="InterPro" id="IPR032675">
    <property type="entry name" value="LRR_dom_sf"/>
</dbReference>
<dbReference type="PANTHER" id="PTHR24114">
    <property type="entry name" value="LEUCINE RICH REPEAT FAMILY PROTEIN"/>
    <property type="match status" value="1"/>
</dbReference>
<feature type="region of interest" description="Disordered" evidence="2">
    <location>
        <begin position="236"/>
        <end position="294"/>
    </location>
</feature>
<feature type="compositionally biased region" description="Gly residues" evidence="2">
    <location>
        <begin position="249"/>
        <end position="260"/>
    </location>
</feature>
<evidence type="ECO:0000313" key="4">
    <source>
        <dbReference type="Proteomes" id="UP000613740"/>
    </source>
</evidence>